<evidence type="ECO:0000256" key="1">
    <source>
        <dbReference type="SAM" id="MobiDB-lite"/>
    </source>
</evidence>
<proteinExistence type="predicted"/>
<gene>
    <name evidence="2" type="ORF">MSIMFB_05411</name>
</gene>
<protein>
    <submittedName>
        <fullName evidence="2">Uncharacterized protein</fullName>
    </submittedName>
</protein>
<keyword evidence="3" id="KW-1185">Reference proteome</keyword>
<dbReference type="AlphaFoldDB" id="A0A7Z7IQE6"/>
<feature type="compositionally biased region" description="Polar residues" evidence="1">
    <location>
        <begin position="1"/>
        <end position="23"/>
    </location>
</feature>
<name>A0A7Z7IQE6_9MYCO</name>
<dbReference type="Proteomes" id="UP000554965">
    <property type="component" value="Unassembled WGS sequence"/>
</dbReference>
<evidence type="ECO:0000313" key="3">
    <source>
        <dbReference type="Proteomes" id="UP000554965"/>
    </source>
</evidence>
<accession>A0A7Z7IQE6</accession>
<feature type="region of interest" description="Disordered" evidence="1">
    <location>
        <begin position="1"/>
        <end position="27"/>
    </location>
</feature>
<organism evidence="2 3">
    <name type="scientific">Mycobacterium simulans</name>
    <dbReference type="NCBI Taxonomy" id="627089"/>
    <lineage>
        <taxon>Bacteria</taxon>
        <taxon>Bacillati</taxon>
        <taxon>Actinomycetota</taxon>
        <taxon>Actinomycetes</taxon>
        <taxon>Mycobacteriales</taxon>
        <taxon>Mycobacteriaceae</taxon>
        <taxon>Mycobacterium</taxon>
    </lineage>
</organism>
<reference evidence="2 3" key="1">
    <citation type="submission" date="2017-10" db="EMBL/GenBank/DDBJ databases">
        <authorList>
            <consortium name="Urmite Genomes"/>
        </authorList>
    </citation>
    <scope>NUCLEOTIDE SEQUENCE [LARGE SCALE GENOMIC DNA]</scope>
    <source>
        <strain evidence="2 3">FB-527</strain>
    </source>
</reference>
<evidence type="ECO:0000313" key="2">
    <source>
        <dbReference type="EMBL" id="SOJ57932.1"/>
    </source>
</evidence>
<comment type="caution">
    <text evidence="2">The sequence shown here is derived from an EMBL/GenBank/DDBJ whole genome shotgun (WGS) entry which is preliminary data.</text>
</comment>
<dbReference type="Gene3D" id="3.20.20.80">
    <property type="entry name" value="Glycosidases"/>
    <property type="match status" value="1"/>
</dbReference>
<dbReference type="InterPro" id="IPR017853">
    <property type="entry name" value="GH"/>
</dbReference>
<dbReference type="EMBL" id="OCTY01000002">
    <property type="protein sequence ID" value="SOJ57932.1"/>
    <property type="molecule type" value="Genomic_DNA"/>
</dbReference>
<dbReference type="SUPFAM" id="SSF51445">
    <property type="entry name" value="(Trans)glycosidases"/>
    <property type="match status" value="1"/>
</dbReference>
<sequence>MHVANPSGSISPTISHSGDNTEYPSRHCGKGGLDAVTDTLFADVSEYQVPVDNSYPYQVLSIRVCDGTYRDHNFAHNYAWMRAALDSRRLTFGIVYTYVRPNWLANANTVRSMIDAEGGLHQRVALMLDVESGGNPPGDGSSWINQLYWNLADYAGAAARIIGYANAYDFFNMWRVRPPGLRVIGAGYGSNPNLPGQVAHQYTDGQGYSPNLPQGAPPFGRCDMNSADGLTPQQFAAACGITTNGGPLMALTDEEQAELLTKVREIWDQLRGPNGGGWPQLGQNSQGQNLTPVDAIAAIKQDVGSTQSSS</sequence>